<keyword evidence="4" id="KW-1185">Reference proteome</keyword>
<dbReference type="InterPro" id="IPR027354">
    <property type="entry name" value="YcgL_dom"/>
</dbReference>
<protein>
    <recommendedName>
        <fullName evidence="1">YcgL domain-containing protein ICJ55_07490</fullName>
    </recommendedName>
</protein>
<dbReference type="KEGG" id="mbos:ICJ55_07490"/>
<organism evidence="3 4">
    <name type="scientific">Mannheimia bovis</name>
    <dbReference type="NCBI Taxonomy" id="2770636"/>
    <lineage>
        <taxon>Bacteria</taxon>
        <taxon>Pseudomonadati</taxon>
        <taxon>Pseudomonadota</taxon>
        <taxon>Gammaproteobacteria</taxon>
        <taxon>Pasteurellales</taxon>
        <taxon>Pasteurellaceae</taxon>
        <taxon>Mannheimia</taxon>
    </lineage>
</organism>
<dbReference type="EMBL" id="CP061280">
    <property type="protein sequence ID" value="QNS14594.1"/>
    <property type="molecule type" value="Genomic_DNA"/>
</dbReference>
<feature type="domain" description="YcgL" evidence="2">
    <location>
        <begin position="9"/>
        <end position="93"/>
    </location>
</feature>
<dbReference type="PANTHER" id="PTHR38109">
    <property type="entry name" value="PROTEIN YCGL"/>
    <property type="match status" value="1"/>
</dbReference>
<evidence type="ECO:0000259" key="2">
    <source>
        <dbReference type="PROSITE" id="PS51648"/>
    </source>
</evidence>
<dbReference type="Proteomes" id="UP000576260">
    <property type="component" value="Chromosome"/>
</dbReference>
<evidence type="ECO:0000313" key="3">
    <source>
        <dbReference type="EMBL" id="QNS14594.1"/>
    </source>
</evidence>
<dbReference type="HAMAP" id="MF_01866">
    <property type="entry name" value="UPF0745"/>
    <property type="match status" value="1"/>
</dbReference>
<dbReference type="Gene3D" id="3.10.510.20">
    <property type="entry name" value="YcgL domain"/>
    <property type="match status" value="1"/>
</dbReference>
<sequence length="104" mass="12146">MTTNTKPMTLCAIYKSKAKDEMYLYVEKRDQFEQVPETLRQMFGKPEFVMMFNLAGDKQLVRAKNEEVLQKLAEQGYYLQMPPPPENLHKVFIAQQAAQQKGEK</sequence>
<proteinExistence type="inferred from homology"/>
<dbReference type="PROSITE" id="PS51648">
    <property type="entry name" value="YCGL"/>
    <property type="match status" value="1"/>
</dbReference>
<reference evidence="3 4" key="1">
    <citation type="submission" date="2020-09" db="EMBL/GenBank/DDBJ databases">
        <title>Mannheimia bovis sp.nov., isolated from a cow.</title>
        <authorList>
            <person name="Li F."/>
        </authorList>
    </citation>
    <scope>NUCLEOTIDE SEQUENCE [LARGE SCALE GENOMIC DNA]</scope>
    <source>
        <strain evidence="3 4">ZY190616</strain>
    </source>
</reference>
<dbReference type="PANTHER" id="PTHR38109:SF1">
    <property type="entry name" value="PROTEIN YCGL"/>
    <property type="match status" value="1"/>
</dbReference>
<evidence type="ECO:0000256" key="1">
    <source>
        <dbReference type="HAMAP-Rule" id="MF_01866"/>
    </source>
</evidence>
<gene>
    <name evidence="3" type="ORF">ICJ55_07490</name>
</gene>
<dbReference type="Pfam" id="PF05166">
    <property type="entry name" value="YcgL"/>
    <property type="match status" value="1"/>
</dbReference>
<accession>A0A7H1C0T9</accession>
<evidence type="ECO:0000313" key="4">
    <source>
        <dbReference type="Proteomes" id="UP000576260"/>
    </source>
</evidence>
<dbReference type="SUPFAM" id="SSF160191">
    <property type="entry name" value="YcgL-like"/>
    <property type="match status" value="1"/>
</dbReference>
<dbReference type="RefSeq" id="WP_188156240.1">
    <property type="nucleotide sequence ID" value="NZ_CP061280.1"/>
</dbReference>
<dbReference type="InterPro" id="IPR038068">
    <property type="entry name" value="YcgL-like_sf"/>
</dbReference>
<name>A0A7H1C0T9_9PAST</name>
<dbReference type="AlphaFoldDB" id="A0A7H1C0T9"/>